<evidence type="ECO:0000313" key="4">
    <source>
        <dbReference type="EMBL" id="KAE9329814.1"/>
    </source>
</evidence>
<evidence type="ECO:0008006" key="8">
    <source>
        <dbReference type="Google" id="ProtNLM"/>
    </source>
</evidence>
<accession>A0A6A3LFC8</accession>
<protein>
    <recommendedName>
        <fullName evidence="8">Secreted protein</fullName>
    </recommendedName>
</protein>
<organism evidence="3 5">
    <name type="scientific">Phytophthora rubi</name>
    <dbReference type="NCBI Taxonomy" id="129364"/>
    <lineage>
        <taxon>Eukaryota</taxon>
        <taxon>Sar</taxon>
        <taxon>Stramenopiles</taxon>
        <taxon>Oomycota</taxon>
        <taxon>Peronosporomycetes</taxon>
        <taxon>Peronosporales</taxon>
        <taxon>Peronosporaceae</taxon>
        <taxon>Phytophthora</taxon>
    </lineage>
</organism>
<dbReference type="Proteomes" id="UP000434957">
    <property type="component" value="Unassembled WGS sequence"/>
</dbReference>
<keyword evidence="1" id="KW-0732">Signal</keyword>
<reference evidence="5 7" key="1">
    <citation type="submission" date="2018-09" db="EMBL/GenBank/DDBJ databases">
        <title>Genomic investigation of the strawberry pathogen Phytophthora fragariae indicates pathogenicity is determined by transcriptional variation in three key races.</title>
        <authorList>
            <person name="Adams T.M."/>
            <person name="Armitage A.D."/>
            <person name="Sobczyk M.K."/>
            <person name="Bates H.J."/>
            <person name="Dunwell J.M."/>
            <person name="Nellist C.F."/>
            <person name="Harrison R.J."/>
        </authorList>
    </citation>
    <scope>NUCLEOTIDE SEQUENCE [LARGE SCALE GENOMIC DNA]</scope>
    <source>
        <strain evidence="3 5">SCRP249</strain>
        <strain evidence="2 7">SCRP324</strain>
        <strain evidence="4 6">SCRP333</strain>
    </source>
</reference>
<evidence type="ECO:0000313" key="3">
    <source>
        <dbReference type="EMBL" id="KAE9017280.1"/>
    </source>
</evidence>
<comment type="caution">
    <text evidence="3">The sequence shown here is derived from an EMBL/GenBank/DDBJ whole genome shotgun (WGS) entry which is preliminary data.</text>
</comment>
<dbReference type="Proteomes" id="UP000435112">
    <property type="component" value="Unassembled WGS sequence"/>
</dbReference>
<gene>
    <name evidence="3" type="ORF">PR001_g14439</name>
    <name evidence="2" type="ORF">PR002_g15310</name>
    <name evidence="4" type="ORF">PR003_g15459</name>
</gene>
<dbReference type="EMBL" id="QXFU01001106">
    <property type="protein sequence ID" value="KAE9010588.1"/>
    <property type="molecule type" value="Genomic_DNA"/>
</dbReference>
<dbReference type="AlphaFoldDB" id="A0A6A3LFC8"/>
<name>A0A6A3LFC8_9STRA</name>
<dbReference type="EMBL" id="QXFV01001035">
    <property type="protein sequence ID" value="KAE9017280.1"/>
    <property type="molecule type" value="Genomic_DNA"/>
</dbReference>
<dbReference type="Proteomes" id="UP000429607">
    <property type="component" value="Unassembled WGS sequence"/>
</dbReference>
<evidence type="ECO:0000313" key="5">
    <source>
        <dbReference type="Proteomes" id="UP000429607"/>
    </source>
</evidence>
<sequence>MRIARPNWFCIFVCFFFASTLGNSGRVSNMYFRSRIGSYIIFCGSYDRISVQKKSTRTNSGMISKTRVGQLEFIL</sequence>
<evidence type="ECO:0000313" key="6">
    <source>
        <dbReference type="Proteomes" id="UP000434957"/>
    </source>
</evidence>
<dbReference type="EMBL" id="QXFT01001072">
    <property type="protein sequence ID" value="KAE9329814.1"/>
    <property type="molecule type" value="Genomic_DNA"/>
</dbReference>
<feature type="chain" id="PRO_5036380026" description="Secreted protein" evidence="1">
    <location>
        <begin position="23"/>
        <end position="75"/>
    </location>
</feature>
<evidence type="ECO:0000313" key="2">
    <source>
        <dbReference type="EMBL" id="KAE9010588.1"/>
    </source>
</evidence>
<feature type="signal peptide" evidence="1">
    <location>
        <begin position="1"/>
        <end position="22"/>
    </location>
</feature>
<evidence type="ECO:0000313" key="7">
    <source>
        <dbReference type="Proteomes" id="UP000435112"/>
    </source>
</evidence>
<evidence type="ECO:0000256" key="1">
    <source>
        <dbReference type="SAM" id="SignalP"/>
    </source>
</evidence>
<keyword evidence="6" id="KW-1185">Reference proteome</keyword>
<proteinExistence type="predicted"/>